<dbReference type="SUPFAM" id="SSF53822">
    <property type="entry name" value="Periplasmic binding protein-like I"/>
    <property type="match status" value="1"/>
</dbReference>
<keyword evidence="4" id="KW-0804">Transcription</keyword>
<organism evidence="6 7">
    <name type="scientific">Roseburia inulinivorans</name>
    <dbReference type="NCBI Taxonomy" id="360807"/>
    <lineage>
        <taxon>Bacteria</taxon>
        <taxon>Bacillati</taxon>
        <taxon>Bacillota</taxon>
        <taxon>Clostridia</taxon>
        <taxon>Lachnospirales</taxon>
        <taxon>Lachnospiraceae</taxon>
        <taxon>Roseburia</taxon>
    </lineage>
</organism>
<dbReference type="InterPro" id="IPR000843">
    <property type="entry name" value="HTH_LacI"/>
</dbReference>
<name>A0A414QTU7_9FIRM</name>
<dbReference type="Gene3D" id="1.10.260.40">
    <property type="entry name" value="lambda repressor-like DNA-binding domains"/>
    <property type="match status" value="1"/>
</dbReference>
<dbReference type="InterPro" id="IPR028082">
    <property type="entry name" value="Peripla_BP_I"/>
</dbReference>
<evidence type="ECO:0000256" key="1">
    <source>
        <dbReference type="ARBA" id="ARBA00022491"/>
    </source>
</evidence>
<sequence>MAKAVKLADIAERLSVSTVTVSKALSGQKGVSEEMREKIKSLAEELGYQQPSARKSRNTGNSYNIGVLIATRYMGLYESFYWQMYQQVATKAVSKGCFTLMEAVGEKEEKNGTVPILIQEQKADSLIIIGRMQDEYLKALNRKASVPILYLDFCTEDRKTDAVISDSYYGAYRLTNYLFDMGHHKIGYIGTILSTGSITDRYLGYMKSMMEHGEKIKDEWLLEDRDKETGVIDADLYMKLPEDMPTAFVCNSDVTASYFIPKLRQNGYRVPEDISVVGYDNYLYPGLCDVPLTTYEVDIKEMARRAIHIMLKKLNGENYRQGISIVEGHLVIRESVTDIS</sequence>
<dbReference type="Proteomes" id="UP000283701">
    <property type="component" value="Unassembled WGS sequence"/>
</dbReference>
<dbReference type="PANTHER" id="PTHR30146:SF148">
    <property type="entry name" value="HTH-TYPE TRANSCRIPTIONAL REPRESSOR PURR-RELATED"/>
    <property type="match status" value="1"/>
</dbReference>
<evidence type="ECO:0000259" key="5">
    <source>
        <dbReference type="PROSITE" id="PS50932"/>
    </source>
</evidence>
<dbReference type="GO" id="GO:0003700">
    <property type="term" value="F:DNA-binding transcription factor activity"/>
    <property type="evidence" value="ECO:0007669"/>
    <property type="project" value="TreeGrafter"/>
</dbReference>
<evidence type="ECO:0000256" key="4">
    <source>
        <dbReference type="ARBA" id="ARBA00023163"/>
    </source>
</evidence>
<proteinExistence type="predicted"/>
<dbReference type="CDD" id="cd19974">
    <property type="entry name" value="PBP1_LacI-like"/>
    <property type="match status" value="1"/>
</dbReference>
<dbReference type="Pfam" id="PF00356">
    <property type="entry name" value="LacI"/>
    <property type="match status" value="1"/>
</dbReference>
<keyword evidence="2" id="KW-0805">Transcription regulation</keyword>
<keyword evidence="3" id="KW-0238">DNA-binding</keyword>
<feature type="domain" description="HTH lacI-type" evidence="5">
    <location>
        <begin position="5"/>
        <end position="58"/>
    </location>
</feature>
<dbReference type="Gene3D" id="3.40.50.2300">
    <property type="match status" value="2"/>
</dbReference>
<evidence type="ECO:0000256" key="3">
    <source>
        <dbReference type="ARBA" id="ARBA00023125"/>
    </source>
</evidence>
<dbReference type="InterPro" id="IPR010982">
    <property type="entry name" value="Lambda_DNA-bd_dom_sf"/>
</dbReference>
<dbReference type="CDD" id="cd01392">
    <property type="entry name" value="HTH_LacI"/>
    <property type="match status" value="1"/>
</dbReference>
<reference evidence="6 7" key="1">
    <citation type="submission" date="2018-08" db="EMBL/GenBank/DDBJ databases">
        <title>A genome reference for cultivated species of the human gut microbiota.</title>
        <authorList>
            <person name="Zou Y."/>
            <person name="Xue W."/>
            <person name="Luo G."/>
        </authorList>
    </citation>
    <scope>NUCLEOTIDE SEQUENCE [LARGE SCALE GENOMIC DNA]</scope>
    <source>
        <strain evidence="6 7">AM23-23AC</strain>
    </source>
</reference>
<keyword evidence="1" id="KW-0678">Repressor</keyword>
<accession>A0A414QTU7</accession>
<dbReference type="InterPro" id="IPR046335">
    <property type="entry name" value="LacI/GalR-like_sensor"/>
</dbReference>
<dbReference type="GO" id="GO:0000976">
    <property type="term" value="F:transcription cis-regulatory region binding"/>
    <property type="evidence" value="ECO:0007669"/>
    <property type="project" value="TreeGrafter"/>
</dbReference>
<evidence type="ECO:0000313" key="6">
    <source>
        <dbReference type="EMBL" id="RHF84216.1"/>
    </source>
</evidence>
<comment type="caution">
    <text evidence="6">The sequence shown here is derived from an EMBL/GenBank/DDBJ whole genome shotgun (WGS) entry which is preliminary data.</text>
</comment>
<dbReference type="PROSITE" id="PS50932">
    <property type="entry name" value="HTH_LACI_2"/>
    <property type="match status" value="1"/>
</dbReference>
<dbReference type="Pfam" id="PF13377">
    <property type="entry name" value="Peripla_BP_3"/>
    <property type="match status" value="1"/>
</dbReference>
<dbReference type="SUPFAM" id="SSF47413">
    <property type="entry name" value="lambda repressor-like DNA-binding domains"/>
    <property type="match status" value="1"/>
</dbReference>
<gene>
    <name evidence="6" type="ORF">DW654_08650</name>
</gene>
<dbReference type="RefSeq" id="WP_118203055.1">
    <property type="nucleotide sequence ID" value="NZ_QRHP01000008.1"/>
</dbReference>
<dbReference type="EMBL" id="QRHP01000008">
    <property type="protein sequence ID" value="RHF84216.1"/>
    <property type="molecule type" value="Genomic_DNA"/>
</dbReference>
<dbReference type="SMART" id="SM00354">
    <property type="entry name" value="HTH_LACI"/>
    <property type="match status" value="1"/>
</dbReference>
<dbReference type="PANTHER" id="PTHR30146">
    <property type="entry name" value="LACI-RELATED TRANSCRIPTIONAL REPRESSOR"/>
    <property type="match status" value="1"/>
</dbReference>
<dbReference type="AlphaFoldDB" id="A0A414QTU7"/>
<evidence type="ECO:0000313" key="7">
    <source>
        <dbReference type="Proteomes" id="UP000283701"/>
    </source>
</evidence>
<evidence type="ECO:0000256" key="2">
    <source>
        <dbReference type="ARBA" id="ARBA00023015"/>
    </source>
</evidence>
<protein>
    <submittedName>
        <fullName evidence="6">LacI family transcriptional regulator</fullName>
    </submittedName>
</protein>